<dbReference type="EMBL" id="RXIC02000025">
    <property type="protein sequence ID" value="KAB1205596.1"/>
    <property type="molecule type" value="Genomic_DNA"/>
</dbReference>
<feature type="compositionally biased region" description="Low complexity" evidence="1">
    <location>
        <begin position="254"/>
        <end position="269"/>
    </location>
</feature>
<evidence type="ECO:0008006" key="5">
    <source>
        <dbReference type="Google" id="ProtNLM"/>
    </source>
</evidence>
<dbReference type="Proteomes" id="UP000516437">
    <property type="component" value="Chromosome 7"/>
</dbReference>
<evidence type="ECO:0000256" key="2">
    <source>
        <dbReference type="SAM" id="Phobius"/>
    </source>
</evidence>
<comment type="caution">
    <text evidence="3">The sequence shown here is derived from an EMBL/GenBank/DDBJ whole genome shotgun (WGS) entry which is preliminary data.</text>
</comment>
<dbReference type="OrthoDB" id="4062651at2759"/>
<reference evidence="3 4" key="1">
    <citation type="journal article" date="2019" name="Plant Biotechnol. J.">
        <title>The red bayberry genome and genetic basis of sex determination.</title>
        <authorList>
            <person name="Jia H.M."/>
            <person name="Jia H.J."/>
            <person name="Cai Q.L."/>
            <person name="Wang Y."/>
            <person name="Zhao H.B."/>
            <person name="Yang W.F."/>
            <person name="Wang G.Y."/>
            <person name="Li Y.H."/>
            <person name="Zhan D.L."/>
            <person name="Shen Y.T."/>
            <person name="Niu Q.F."/>
            <person name="Chang L."/>
            <person name="Qiu J."/>
            <person name="Zhao L."/>
            <person name="Xie H.B."/>
            <person name="Fu W.Y."/>
            <person name="Jin J."/>
            <person name="Li X.W."/>
            <person name="Jiao Y."/>
            <person name="Zhou C.C."/>
            <person name="Tu T."/>
            <person name="Chai C.Y."/>
            <person name="Gao J.L."/>
            <person name="Fan L.J."/>
            <person name="van de Weg E."/>
            <person name="Wang J.Y."/>
            <person name="Gao Z.S."/>
        </authorList>
    </citation>
    <scope>NUCLEOTIDE SEQUENCE [LARGE SCALE GENOMIC DNA]</scope>
    <source>
        <tissue evidence="3">Leaves</tissue>
    </source>
</reference>
<accession>A0A6A1UZT1</accession>
<protein>
    <recommendedName>
        <fullName evidence="5">Wall-associated receptor kinase galacturonan-binding domain-containing protein</fullName>
    </recommendedName>
</protein>
<dbReference type="PANTHER" id="PTHR33138:SF1">
    <property type="entry name" value="OS01G0113900 PROTEIN"/>
    <property type="match status" value="1"/>
</dbReference>
<gene>
    <name evidence="3" type="ORF">CJ030_MR7G017768</name>
</gene>
<sequence>MHPTVLPSSSSLLFLIVGFAFLDFSTPLYYNSMTNTTYIFQDGQSPKDCDGLGLELMCQEGHPVIDQDMLEEYIVLQIKENEQVLTIVDKDIFHTGCPKKLVNTTFHTHDDLFGFASSTGNLTFLYNCTAGIPDWVPSSSNCRGNGGSTEGFYTTTQQTNSTHIPSCNSTIEIPIQKAHPLILELNLLAKRGFDLRYRGDLACSRFQGHCEYGWSQEYLARTCVCYNHPNPASPPKRGKEKGQDLPNPMGFWYPLTSSTPTPSLSNLSLDVTSSNQCSATSDAEV</sequence>
<keyword evidence="2" id="KW-0812">Transmembrane</keyword>
<evidence type="ECO:0000256" key="1">
    <source>
        <dbReference type="SAM" id="MobiDB-lite"/>
    </source>
</evidence>
<name>A0A6A1UZT1_9ROSI</name>
<keyword evidence="4" id="KW-1185">Reference proteome</keyword>
<feature type="region of interest" description="Disordered" evidence="1">
    <location>
        <begin position="232"/>
        <end position="285"/>
    </location>
</feature>
<feature type="compositionally biased region" description="Polar residues" evidence="1">
    <location>
        <begin position="270"/>
        <end position="285"/>
    </location>
</feature>
<dbReference type="PANTHER" id="PTHR33138">
    <property type="entry name" value="OS01G0690200 PROTEIN"/>
    <property type="match status" value="1"/>
</dbReference>
<keyword evidence="2" id="KW-1133">Transmembrane helix</keyword>
<evidence type="ECO:0000313" key="3">
    <source>
        <dbReference type="EMBL" id="KAB1205596.1"/>
    </source>
</evidence>
<keyword evidence="2" id="KW-0472">Membrane</keyword>
<proteinExistence type="predicted"/>
<evidence type="ECO:0000313" key="4">
    <source>
        <dbReference type="Proteomes" id="UP000516437"/>
    </source>
</evidence>
<feature type="transmembrane region" description="Helical" evidence="2">
    <location>
        <begin position="12"/>
        <end position="30"/>
    </location>
</feature>
<organism evidence="3 4">
    <name type="scientific">Morella rubra</name>
    <name type="common">Chinese bayberry</name>
    <dbReference type="NCBI Taxonomy" id="262757"/>
    <lineage>
        <taxon>Eukaryota</taxon>
        <taxon>Viridiplantae</taxon>
        <taxon>Streptophyta</taxon>
        <taxon>Embryophyta</taxon>
        <taxon>Tracheophyta</taxon>
        <taxon>Spermatophyta</taxon>
        <taxon>Magnoliopsida</taxon>
        <taxon>eudicotyledons</taxon>
        <taxon>Gunneridae</taxon>
        <taxon>Pentapetalae</taxon>
        <taxon>rosids</taxon>
        <taxon>fabids</taxon>
        <taxon>Fagales</taxon>
        <taxon>Myricaceae</taxon>
        <taxon>Morella</taxon>
    </lineage>
</organism>
<dbReference type="AlphaFoldDB" id="A0A6A1UZT1"/>